<evidence type="ECO:0000256" key="1">
    <source>
        <dbReference type="ARBA" id="ARBA00022722"/>
    </source>
</evidence>
<evidence type="ECO:0000256" key="2">
    <source>
        <dbReference type="ARBA" id="ARBA00022801"/>
    </source>
</evidence>
<dbReference type="Pfam" id="PF01844">
    <property type="entry name" value="HNH"/>
    <property type="match status" value="1"/>
</dbReference>
<reference evidence="4" key="1">
    <citation type="journal article" date="2021" name="Proc. Natl. Acad. Sci. U.S.A.">
        <title>A Catalog of Tens of Thousands of Viruses from Human Metagenomes Reveals Hidden Associations with Chronic Diseases.</title>
        <authorList>
            <person name="Tisza M.J."/>
            <person name="Buck C.B."/>
        </authorList>
    </citation>
    <scope>NUCLEOTIDE SEQUENCE</scope>
    <source>
        <strain evidence="4">CtEJG5</strain>
    </source>
</reference>
<dbReference type="GO" id="GO:0003676">
    <property type="term" value="F:nucleic acid binding"/>
    <property type="evidence" value="ECO:0007669"/>
    <property type="project" value="InterPro"/>
</dbReference>
<dbReference type="Gene3D" id="1.10.30.50">
    <property type="match status" value="1"/>
</dbReference>
<dbReference type="EMBL" id="BK032506">
    <property type="protein sequence ID" value="DAF43335.1"/>
    <property type="molecule type" value="Genomic_DNA"/>
</dbReference>
<dbReference type="GO" id="GO:0016787">
    <property type="term" value="F:hydrolase activity"/>
    <property type="evidence" value="ECO:0007669"/>
    <property type="project" value="UniProtKB-KW"/>
</dbReference>
<dbReference type="InterPro" id="IPR003615">
    <property type="entry name" value="HNH_nuc"/>
</dbReference>
<protein>
    <submittedName>
        <fullName evidence="4">NinG recombination protein</fullName>
    </submittedName>
</protein>
<dbReference type="PANTHER" id="PTHR41286">
    <property type="entry name" value="HNH NUCLEASE YAJD-RELATED"/>
    <property type="match status" value="1"/>
</dbReference>
<accession>A0A8S5RXP2</accession>
<proteinExistence type="predicted"/>
<organism evidence="4">
    <name type="scientific">Siphoviridae sp. ctEJG5</name>
    <dbReference type="NCBI Taxonomy" id="2827814"/>
    <lineage>
        <taxon>Viruses</taxon>
        <taxon>Duplodnaviria</taxon>
        <taxon>Heunggongvirae</taxon>
        <taxon>Uroviricota</taxon>
        <taxon>Caudoviricetes</taxon>
    </lineage>
</organism>
<keyword evidence="2" id="KW-0378">Hydrolase</keyword>
<name>A0A8S5RXP2_9CAUD</name>
<dbReference type="PANTHER" id="PTHR41286:SF1">
    <property type="entry name" value="HNH NUCLEASE YAJD-RELATED"/>
    <property type="match status" value="1"/>
</dbReference>
<feature type="domain" description="HNH nuclease" evidence="3">
    <location>
        <begin position="95"/>
        <end position="150"/>
    </location>
</feature>
<sequence length="161" mass="18988">MFTMKIVDSDAFLSMSAGAQCAYFHLCMRSDNDGYLRNWKRIFQIISITKKDIFELIENGYLKKTTNGIYKLPLFKETTGYGERERERHTKEYREWRKKVLERDKYICQMCGSPNSNIVHHKIRFRDCYDNENIAYDVSNGICLCKRCHKMVHGGGNYING</sequence>
<keyword evidence="1" id="KW-0540">Nuclease</keyword>
<dbReference type="SMART" id="SM00507">
    <property type="entry name" value="HNHc"/>
    <property type="match status" value="1"/>
</dbReference>
<dbReference type="GO" id="GO:0004519">
    <property type="term" value="F:endonuclease activity"/>
    <property type="evidence" value="ECO:0007669"/>
    <property type="project" value="InterPro"/>
</dbReference>
<dbReference type="CDD" id="cd00085">
    <property type="entry name" value="HNHc"/>
    <property type="match status" value="1"/>
</dbReference>
<evidence type="ECO:0000313" key="4">
    <source>
        <dbReference type="EMBL" id="DAF43335.1"/>
    </source>
</evidence>
<evidence type="ECO:0000259" key="3">
    <source>
        <dbReference type="SMART" id="SM00507"/>
    </source>
</evidence>
<dbReference type="InterPro" id="IPR002711">
    <property type="entry name" value="HNH"/>
</dbReference>
<dbReference type="GO" id="GO:0008270">
    <property type="term" value="F:zinc ion binding"/>
    <property type="evidence" value="ECO:0007669"/>
    <property type="project" value="InterPro"/>
</dbReference>